<keyword evidence="1" id="KW-0732">Signal</keyword>
<feature type="signal peptide" evidence="1">
    <location>
        <begin position="1"/>
        <end position="26"/>
    </location>
</feature>
<dbReference type="GO" id="GO:0003824">
    <property type="term" value="F:catalytic activity"/>
    <property type="evidence" value="ECO:0007669"/>
    <property type="project" value="InterPro"/>
</dbReference>
<accession>A0A8X7ZKS5</accession>
<dbReference type="OrthoDB" id="1916878at2759"/>
<dbReference type="EMBL" id="JAAWWB010000015">
    <property type="protein sequence ID" value="KAG6765145.1"/>
    <property type="molecule type" value="Genomic_DNA"/>
</dbReference>
<evidence type="ECO:0000259" key="2">
    <source>
        <dbReference type="Pfam" id="PF01048"/>
    </source>
</evidence>
<proteinExistence type="predicted"/>
<dbReference type="CDD" id="cd09008">
    <property type="entry name" value="MTAN"/>
    <property type="match status" value="2"/>
</dbReference>
<protein>
    <recommendedName>
        <fullName evidence="2">Nucleoside phosphorylase domain-containing protein</fullName>
    </recommendedName>
</protein>
<organism evidence="3 4">
    <name type="scientific">Populus tomentosa</name>
    <name type="common">Chinese white poplar</name>
    <dbReference type="NCBI Taxonomy" id="118781"/>
    <lineage>
        <taxon>Eukaryota</taxon>
        <taxon>Viridiplantae</taxon>
        <taxon>Streptophyta</taxon>
        <taxon>Embryophyta</taxon>
        <taxon>Tracheophyta</taxon>
        <taxon>Spermatophyta</taxon>
        <taxon>Magnoliopsida</taxon>
        <taxon>eudicotyledons</taxon>
        <taxon>Gunneridae</taxon>
        <taxon>Pentapetalae</taxon>
        <taxon>rosids</taxon>
        <taxon>fabids</taxon>
        <taxon>Malpighiales</taxon>
        <taxon>Salicaceae</taxon>
        <taxon>Saliceae</taxon>
        <taxon>Populus</taxon>
    </lineage>
</organism>
<sequence length="658" mass="70744">MAAKLVTPPYFAWLVLTCLLVVSVSAIPSKKIISLKLIKQVNSKGPYVGLLTVFPPEERAFLGTGDFKPNPEHPFVDLSGRRYRVGTIYGKKVIYVRCGIGMVNAAAVTQQMLDLFDVAGIVHFGSSGNINNSMSIGDVSIPKQFANTGLWNWLNAKGAVDPDDVAQLEVGKYNVPKGDGVNLLGKLSYSPEQLFSVSREPNDATTLFWAGVSQHWLKLASSLEGMELEKCVNSSLCLPQKPKLVVGLKGSTADIFVDNAAYRDFLYKAFGVSSADMESSAVTCLSNGIPVIAIRGMSDLAGGQSGENAMDTYGSLAALNTAKANAMVPGSSDFCAVSAEIMQVSCGIFEQMVKLKSLNIIKEVNRKGPYVGLITVYPPEENAFFASKAFKPDGKHPFVDLSGRRFRVGKVQGKKVIYVRCGVGMVNAAAATQQMLDMFDITGIVHFGIAGNVDNSMSIGDVTIPKQFAHTGIWDWLNPNGTLPANDIAELDFGSYNVPKGDGMNLLGKIGYSYEQFFSKSGKPNTAIPLFWAQISERWLQLAAGLEGMELERCVNSSACLSQKPKLVVGLRGSTANIFVDNAAYRDFLYQTYAVSSVDMESFAVVMTSLSNGYPVIVIRGLSDLAGGQTGQNAIQTFGPLAARNAAQAVVKFIGYLS</sequence>
<feature type="domain" description="Nucleoside phosphorylase" evidence="2">
    <location>
        <begin position="48"/>
        <end position="317"/>
    </location>
</feature>
<dbReference type="GO" id="GO:0009116">
    <property type="term" value="P:nucleoside metabolic process"/>
    <property type="evidence" value="ECO:0007669"/>
    <property type="project" value="InterPro"/>
</dbReference>
<dbReference type="AlphaFoldDB" id="A0A8X7ZKS5"/>
<evidence type="ECO:0000256" key="1">
    <source>
        <dbReference type="SAM" id="SignalP"/>
    </source>
</evidence>
<keyword evidence="4" id="KW-1185">Reference proteome</keyword>
<evidence type="ECO:0000313" key="4">
    <source>
        <dbReference type="Proteomes" id="UP000886885"/>
    </source>
</evidence>
<gene>
    <name evidence="3" type="ORF">POTOM_029163</name>
</gene>
<dbReference type="Proteomes" id="UP000886885">
    <property type="component" value="Chromosome 8A"/>
</dbReference>
<dbReference type="InterPro" id="IPR000845">
    <property type="entry name" value="Nucleoside_phosphorylase_d"/>
</dbReference>
<comment type="caution">
    <text evidence="3">The sequence shown here is derived from an EMBL/GenBank/DDBJ whole genome shotgun (WGS) entry which is preliminary data.</text>
</comment>
<dbReference type="PANTHER" id="PTHR21234">
    <property type="entry name" value="PURINE NUCLEOSIDE PHOSPHORYLASE"/>
    <property type="match status" value="1"/>
</dbReference>
<evidence type="ECO:0000313" key="3">
    <source>
        <dbReference type="EMBL" id="KAG6765145.1"/>
    </source>
</evidence>
<dbReference type="PANTHER" id="PTHR21234:SF30">
    <property type="entry name" value="PHOSPHORYLASE SUPERFAMILY PROTEIN"/>
    <property type="match status" value="1"/>
</dbReference>
<feature type="domain" description="Nucleoside phosphorylase" evidence="2">
    <location>
        <begin position="372"/>
        <end position="654"/>
    </location>
</feature>
<name>A0A8X7ZKS5_POPTO</name>
<feature type="chain" id="PRO_5036466414" description="Nucleoside phosphorylase domain-containing protein" evidence="1">
    <location>
        <begin position="27"/>
        <end position="658"/>
    </location>
</feature>
<reference evidence="3" key="1">
    <citation type="journal article" date="2020" name="bioRxiv">
        <title>Hybrid origin of Populus tomentosa Carr. identified through genome sequencing and phylogenomic analysis.</title>
        <authorList>
            <person name="An X."/>
            <person name="Gao K."/>
            <person name="Chen Z."/>
            <person name="Li J."/>
            <person name="Yang X."/>
            <person name="Yang X."/>
            <person name="Zhou J."/>
            <person name="Guo T."/>
            <person name="Zhao T."/>
            <person name="Huang S."/>
            <person name="Miao D."/>
            <person name="Khan W.U."/>
            <person name="Rao P."/>
            <person name="Ye M."/>
            <person name="Lei B."/>
            <person name="Liao W."/>
            <person name="Wang J."/>
            <person name="Ji L."/>
            <person name="Li Y."/>
            <person name="Guo B."/>
            <person name="Mustafa N.S."/>
            <person name="Li S."/>
            <person name="Yun Q."/>
            <person name="Keller S.R."/>
            <person name="Mao J."/>
            <person name="Zhang R."/>
            <person name="Strauss S.H."/>
        </authorList>
    </citation>
    <scope>NUCLEOTIDE SEQUENCE</scope>
    <source>
        <strain evidence="3">GM15</strain>
        <tissue evidence="3">Leaf</tissue>
    </source>
</reference>
<dbReference type="Pfam" id="PF01048">
    <property type="entry name" value="PNP_UDP_1"/>
    <property type="match status" value="2"/>
</dbReference>